<dbReference type="PROSITE" id="PS51186">
    <property type="entry name" value="GNAT"/>
    <property type="match status" value="1"/>
</dbReference>
<sequence length="355" mass="42112">MIRKFEWLPFSECDLADPFFESLKEDYEEFPEWFLKKVQNNEKAFVYKDEWGICAFIYFKDEEEEIKINDKVLPQKKRIKIGTFKLDDRIQGQRLGEGALGIALWKWQESDAEEIYLTILPRHKVLIELIEKFGFKNVGMNYRGEFVYIKNKKNVENLNPYTAFPYIKSNFTKAGYIPIYDYYHDTLFPFSELYNTKQDFEEIAATNGITKVYIGFPYGELHHREGEPVIIYRIHTGENRQYKSVATSYCTITKIKYIKQYGKKLTDLNDFILMTKNKTVFTNDQLEEFYDTQENIVVIEMIYNGFFGKGKNITFKKLKDMGLFEGHPYNIRLSREQFLKILELGGKNVQNIIID</sequence>
<dbReference type="InterPro" id="IPR000182">
    <property type="entry name" value="GNAT_dom"/>
</dbReference>
<keyword evidence="3" id="KW-1185">Reference proteome</keyword>
<dbReference type="GO" id="GO:0016747">
    <property type="term" value="F:acyltransferase activity, transferring groups other than amino-acyl groups"/>
    <property type="evidence" value="ECO:0007669"/>
    <property type="project" value="InterPro"/>
</dbReference>
<reference evidence="3" key="1">
    <citation type="submission" date="2016-12" db="EMBL/GenBank/DDBJ databases">
        <title>Draft Genome Sequences od Carboxydothermus pertinax and islandicus, Hydrogenogenic Carboxydotrophic Bacteria.</title>
        <authorList>
            <person name="Fukuyama Y."/>
            <person name="Ohmae K."/>
            <person name="Yoneda Y."/>
            <person name="Yoshida T."/>
            <person name="Sako Y."/>
        </authorList>
    </citation>
    <scope>NUCLEOTIDE SEQUENCE [LARGE SCALE GENOMIC DNA]</scope>
    <source>
        <strain evidence="3">SET</strain>
    </source>
</reference>
<evidence type="ECO:0000313" key="2">
    <source>
        <dbReference type="EMBL" id="GAV24214.1"/>
    </source>
</evidence>
<evidence type="ECO:0000259" key="1">
    <source>
        <dbReference type="PROSITE" id="PS51186"/>
    </source>
</evidence>
<dbReference type="OrthoDB" id="9773249at2"/>
<accession>A0A1L8CZB9</accession>
<comment type="caution">
    <text evidence="2">The sequence shown here is derived from an EMBL/GenBank/DDBJ whole genome shotgun (WGS) entry which is preliminary data.</text>
</comment>
<proteinExistence type="predicted"/>
<dbReference type="SUPFAM" id="SSF55729">
    <property type="entry name" value="Acyl-CoA N-acyltransferases (Nat)"/>
    <property type="match status" value="1"/>
</dbReference>
<dbReference type="AlphaFoldDB" id="A0A1L8CZB9"/>
<feature type="domain" description="N-acetyltransferase" evidence="1">
    <location>
        <begin position="1"/>
        <end position="153"/>
    </location>
</feature>
<dbReference type="EMBL" id="BDJL01000001">
    <property type="protein sequence ID" value="GAV24214.1"/>
    <property type="molecule type" value="Genomic_DNA"/>
</dbReference>
<dbReference type="Gene3D" id="3.40.630.30">
    <property type="match status" value="1"/>
</dbReference>
<organism evidence="2 3">
    <name type="scientific">Carboxydothermus islandicus</name>
    <dbReference type="NCBI Taxonomy" id="661089"/>
    <lineage>
        <taxon>Bacteria</taxon>
        <taxon>Bacillati</taxon>
        <taxon>Bacillota</taxon>
        <taxon>Clostridia</taxon>
        <taxon>Thermoanaerobacterales</taxon>
        <taxon>Thermoanaerobacteraceae</taxon>
        <taxon>Carboxydothermus</taxon>
    </lineage>
</organism>
<name>A0A1L8CZB9_9THEO</name>
<gene>
    <name evidence="2" type="ORF">ciss_01470</name>
</gene>
<dbReference type="InterPro" id="IPR016181">
    <property type="entry name" value="Acyl_CoA_acyltransferase"/>
</dbReference>
<dbReference type="Proteomes" id="UP000187338">
    <property type="component" value="Unassembled WGS sequence"/>
</dbReference>
<protein>
    <recommendedName>
        <fullName evidence="1">N-acetyltransferase domain-containing protein</fullName>
    </recommendedName>
</protein>
<dbReference type="STRING" id="661089.ciss_01470"/>
<evidence type="ECO:0000313" key="3">
    <source>
        <dbReference type="Proteomes" id="UP000187338"/>
    </source>
</evidence>
<dbReference type="RefSeq" id="WP_075864426.1">
    <property type="nucleotide sequence ID" value="NZ_BDJL01000001.1"/>
</dbReference>